<feature type="compositionally biased region" description="Basic and acidic residues" evidence="10">
    <location>
        <begin position="506"/>
        <end position="516"/>
    </location>
</feature>
<evidence type="ECO:0000256" key="3">
    <source>
        <dbReference type="ARBA" id="ARBA00022490"/>
    </source>
</evidence>
<dbReference type="Gene3D" id="2.130.10.10">
    <property type="entry name" value="YVTN repeat-like/Quinoprotein amine dehydrogenase"/>
    <property type="match status" value="2"/>
</dbReference>
<feature type="repeat" description="WD" evidence="8">
    <location>
        <begin position="763"/>
        <end position="795"/>
    </location>
</feature>
<reference evidence="12" key="1">
    <citation type="submission" date="2021-03" db="EMBL/GenBank/DDBJ databases">
        <title>Chromosome level genome of the anhydrobiotic midge Polypedilum vanderplanki.</title>
        <authorList>
            <person name="Yoshida Y."/>
            <person name="Kikawada T."/>
            <person name="Gusev O."/>
        </authorList>
    </citation>
    <scope>NUCLEOTIDE SEQUENCE</scope>
    <source>
        <strain evidence="12">NIAS01</strain>
        <tissue evidence="12">Whole body or cell culture</tissue>
    </source>
</reference>
<organism evidence="12 13">
    <name type="scientific">Polypedilum vanderplanki</name>
    <name type="common">Sleeping chironomid midge</name>
    <dbReference type="NCBI Taxonomy" id="319348"/>
    <lineage>
        <taxon>Eukaryota</taxon>
        <taxon>Metazoa</taxon>
        <taxon>Ecdysozoa</taxon>
        <taxon>Arthropoda</taxon>
        <taxon>Hexapoda</taxon>
        <taxon>Insecta</taxon>
        <taxon>Pterygota</taxon>
        <taxon>Neoptera</taxon>
        <taxon>Endopterygota</taxon>
        <taxon>Diptera</taxon>
        <taxon>Nematocera</taxon>
        <taxon>Chironomoidea</taxon>
        <taxon>Chironomidae</taxon>
        <taxon>Chironominae</taxon>
        <taxon>Polypedilum</taxon>
        <taxon>Polypedilum</taxon>
    </lineage>
</organism>
<evidence type="ECO:0000256" key="10">
    <source>
        <dbReference type="SAM" id="MobiDB-lite"/>
    </source>
</evidence>
<dbReference type="InterPro" id="IPR001680">
    <property type="entry name" value="WD40_rpt"/>
</dbReference>
<dbReference type="SMART" id="SM01166">
    <property type="entry name" value="DUF1899"/>
    <property type="match status" value="2"/>
</dbReference>
<feature type="domain" description="DUF1899" evidence="11">
    <location>
        <begin position="4"/>
        <end position="66"/>
    </location>
</feature>
<dbReference type="AlphaFoldDB" id="A0A9J6C0S8"/>
<dbReference type="PROSITE" id="PS50294">
    <property type="entry name" value="WD_REPEATS_REGION"/>
    <property type="match status" value="2"/>
</dbReference>
<keyword evidence="13" id="KW-1185">Reference proteome</keyword>
<protein>
    <recommendedName>
        <fullName evidence="9">Coronin</fullName>
    </recommendedName>
</protein>
<dbReference type="SMART" id="SM00320">
    <property type="entry name" value="WD40"/>
    <property type="match status" value="6"/>
</dbReference>
<evidence type="ECO:0000256" key="8">
    <source>
        <dbReference type="PROSITE-ProRule" id="PRU00221"/>
    </source>
</evidence>
<evidence type="ECO:0000313" key="13">
    <source>
        <dbReference type="Proteomes" id="UP001107558"/>
    </source>
</evidence>
<dbReference type="Pfam" id="PF16300">
    <property type="entry name" value="WD40_4"/>
    <property type="match status" value="2"/>
</dbReference>
<keyword evidence="6" id="KW-0009">Actin-binding</keyword>
<sequence length="1066" mass="120742">MAWRFKASKYKNSAPIVPKIEDCVRDIVVGSYQNYGNNIAASGKFMAFPIEHTGSACAVFKLDDSGRKPKTMPVIHAHTDTITDLVFSPFHDNILATGSLDSMLKIWSVPEDGLKESLTNPECTFNHRQRRIENVGFHPIANCLLYSTASTTVHFWDLMTEKEIFNNNDHDDVIQSLSFKADGTIFATNCKDKMVRIIDPRNNVPISNVANSHQSIKDSRVVWLGDQPRILTTGFDSNRMRQVIIRDLRNFSTPEKTLELDVSTGVLMPLFDPDTNMLFLAGKGDNSISFLEVTDKDPYLIEGIRHTGEQTKGACLVPKRSLRVMDAEVNRILQLTINSVIPIMYQVPRKSYRDFHSDIFPETNGYKSELLAQDWIDGKNYTLPKISLDPTKKENNNDSNDAFFTSLEQIITKLKTIKTTEKEINGNKNTHTQQQPKFKAKESTVINEPPKYENEFLEKFNSVKMQNHDNDAKPRLGPKPFCLESSDNTFDKVFAVPAVPKEIKEMEKEVASDKNTHAPSSDQNENIMENDQTDNFLRDDEQRKSIADRRKLYESRSQSITEEKKSSPVLMKKQESLKTDTKNSTNEFGTKRTSTVFGKVSKFRHLKGNPAHKSFHIENLRNVSRQIPSESDVFCANHERVAVPISGAGGKIAVFELSKGGRLPDGVLPCLVNGINIMDFQWDPFDPRTLVVACDDGRIKIWTIPEGGLTESTNEPTHEFPAHSEKISLIKFHPLAKNILLTASYDMTMKIWDLTDMSEKICLKGHTDQIFCFAWSPCGKFGATVCKDGKIRIYNPRKSSNPVQEGIGAPIGTRGCRISYALNGEYLVLTGFDKVSERQVYVFKTSNLNDAIGMISLDVSPVILVPYYDEDSSTLFLSGKGDTIIYAYEVTEEAPYLCPLSHHRCPNIHQGLSFLSKNHMNVAIVEFAKCYRLTNNSIEPLSFTVPRIKTDYFQDDIFIPTRKLWEPTMTATEWLEMNDRQPIKVSLKPDDMEPLSSLSKTSETKVIEVTSHQKMSNSNSQQWTDDEIKMKQNDLKQSVSDRMAVNYDTLEQDKMEGVDSSEWQED</sequence>
<dbReference type="GO" id="GO:0003779">
    <property type="term" value="F:actin binding"/>
    <property type="evidence" value="ECO:0007669"/>
    <property type="project" value="UniProtKB-KW"/>
</dbReference>
<dbReference type="OrthoDB" id="1850764at2759"/>
<evidence type="ECO:0000256" key="5">
    <source>
        <dbReference type="ARBA" id="ARBA00022737"/>
    </source>
</evidence>
<dbReference type="SMART" id="SM01167">
    <property type="entry name" value="DUF1900"/>
    <property type="match status" value="2"/>
</dbReference>
<feature type="compositionally biased region" description="Basic and acidic residues" evidence="10">
    <location>
        <begin position="536"/>
        <end position="554"/>
    </location>
</feature>
<evidence type="ECO:0000256" key="1">
    <source>
        <dbReference type="ARBA" id="ARBA00004496"/>
    </source>
</evidence>
<accession>A0A9J6C0S8</accession>
<evidence type="ECO:0000256" key="2">
    <source>
        <dbReference type="ARBA" id="ARBA00009482"/>
    </source>
</evidence>
<feature type="region of interest" description="Disordered" evidence="10">
    <location>
        <begin position="1009"/>
        <end position="1040"/>
    </location>
</feature>
<dbReference type="InterPro" id="IPR015505">
    <property type="entry name" value="Coronin"/>
</dbReference>
<feature type="repeat" description="WD" evidence="8">
    <location>
        <begin position="720"/>
        <end position="754"/>
    </location>
</feature>
<evidence type="ECO:0000313" key="12">
    <source>
        <dbReference type="EMBL" id="KAG5675647.1"/>
    </source>
</evidence>
<dbReference type="Pfam" id="PF00400">
    <property type="entry name" value="WD40"/>
    <property type="match status" value="4"/>
</dbReference>
<dbReference type="PANTHER" id="PTHR10856:SF20">
    <property type="entry name" value="CORONIN-7"/>
    <property type="match status" value="1"/>
</dbReference>
<dbReference type="FunFam" id="2.130.10.10:FF:000076">
    <property type="entry name" value="Coronin"/>
    <property type="match status" value="1"/>
</dbReference>
<dbReference type="GO" id="GO:0030036">
    <property type="term" value="P:actin cytoskeleton organization"/>
    <property type="evidence" value="ECO:0007669"/>
    <property type="project" value="UniProtKB-ARBA"/>
</dbReference>
<evidence type="ECO:0000256" key="9">
    <source>
        <dbReference type="RuleBase" id="RU280818"/>
    </source>
</evidence>
<feature type="repeat" description="WD" evidence="8">
    <location>
        <begin position="75"/>
        <end position="109"/>
    </location>
</feature>
<dbReference type="InterPro" id="IPR015048">
    <property type="entry name" value="DUF1899"/>
</dbReference>
<comment type="subcellular location">
    <subcellularLocation>
        <location evidence="1">Cytoplasm</location>
    </subcellularLocation>
</comment>
<keyword evidence="5 9" id="KW-0677">Repeat</keyword>
<dbReference type="PROSITE" id="PS00678">
    <property type="entry name" value="WD_REPEATS_1"/>
    <property type="match status" value="1"/>
</dbReference>
<evidence type="ECO:0000256" key="4">
    <source>
        <dbReference type="ARBA" id="ARBA00022574"/>
    </source>
</evidence>
<name>A0A9J6C0S8_POLVA</name>
<comment type="caution">
    <text evidence="12">The sequence shown here is derived from an EMBL/GenBank/DDBJ whole genome shotgun (WGS) entry which is preliminary data.</text>
</comment>
<keyword evidence="4 8" id="KW-0853">WD repeat</keyword>
<evidence type="ECO:0000256" key="6">
    <source>
        <dbReference type="ARBA" id="ARBA00023203"/>
    </source>
</evidence>
<feature type="compositionally biased region" description="Polar residues" evidence="10">
    <location>
        <begin position="517"/>
        <end position="535"/>
    </location>
</feature>
<dbReference type="PANTHER" id="PTHR10856">
    <property type="entry name" value="CORONIN"/>
    <property type="match status" value="1"/>
</dbReference>
<evidence type="ECO:0000259" key="11">
    <source>
        <dbReference type="SMART" id="SM01166"/>
    </source>
</evidence>
<evidence type="ECO:0000256" key="7">
    <source>
        <dbReference type="ARBA" id="ARBA00024838"/>
    </source>
</evidence>
<dbReference type="Proteomes" id="UP001107558">
    <property type="component" value="Chromosome 2"/>
</dbReference>
<comment type="similarity">
    <text evidence="2 9">Belongs to the WD repeat coronin family.</text>
</comment>
<feature type="region of interest" description="Disordered" evidence="10">
    <location>
        <begin position="1047"/>
        <end position="1066"/>
    </location>
</feature>
<dbReference type="GO" id="GO:0005737">
    <property type="term" value="C:cytoplasm"/>
    <property type="evidence" value="ECO:0007669"/>
    <property type="project" value="UniProtKB-SubCell"/>
</dbReference>
<feature type="compositionally biased region" description="Polar residues" evidence="10">
    <location>
        <begin position="1010"/>
        <end position="1023"/>
    </location>
</feature>
<dbReference type="SUPFAM" id="SSF50978">
    <property type="entry name" value="WD40 repeat-like"/>
    <property type="match status" value="2"/>
</dbReference>
<dbReference type="PROSITE" id="PS50082">
    <property type="entry name" value="WD_REPEATS_2"/>
    <property type="match status" value="3"/>
</dbReference>
<feature type="domain" description="DUF1899" evidence="11">
    <location>
        <begin position="596"/>
        <end position="661"/>
    </location>
</feature>
<dbReference type="FunFam" id="2.130.10.10:FF:000362">
    <property type="entry name" value="Coronin"/>
    <property type="match status" value="1"/>
</dbReference>
<comment type="function">
    <text evidence="7">F-actin regulator involved in anterograde Golgi to endosome transport: upon ubiquitination via 'Lys-33'-linked ubiquitin chains by the BCR(KLHL20) E3 ubiquitin ligase complex, interacts with EPS15 and localizes to the trans-Golgi network, where it promotes actin polymerization, thereby facilitating post-Golgi trafficking. May play a role in the maintenance of the Golgi apparatus morphology.</text>
</comment>
<dbReference type="InterPro" id="IPR015943">
    <property type="entry name" value="WD40/YVTN_repeat-like_dom_sf"/>
</dbReference>
<dbReference type="Pfam" id="PF08953">
    <property type="entry name" value="DUF1899"/>
    <property type="match status" value="2"/>
</dbReference>
<dbReference type="EMBL" id="JADBJN010000002">
    <property type="protein sequence ID" value="KAG5675647.1"/>
    <property type="molecule type" value="Genomic_DNA"/>
</dbReference>
<keyword evidence="3" id="KW-0963">Cytoplasm</keyword>
<gene>
    <name evidence="12" type="ORF">PVAND_005534</name>
</gene>
<proteinExistence type="inferred from homology"/>
<dbReference type="InterPro" id="IPR019775">
    <property type="entry name" value="WD40_repeat_CS"/>
</dbReference>
<feature type="compositionally biased region" description="Basic and acidic residues" evidence="10">
    <location>
        <begin position="561"/>
        <end position="581"/>
    </location>
</feature>
<feature type="region of interest" description="Disordered" evidence="10">
    <location>
        <begin position="506"/>
        <end position="589"/>
    </location>
</feature>
<dbReference type="InterPro" id="IPR036322">
    <property type="entry name" value="WD40_repeat_dom_sf"/>
</dbReference>